<keyword evidence="11 13" id="KW-0472">Membrane</keyword>
<dbReference type="KEGG" id="cbv:U729_2477"/>
<dbReference type="InterPro" id="IPR048279">
    <property type="entry name" value="MdtK-like"/>
</dbReference>
<dbReference type="InterPro" id="IPR002528">
    <property type="entry name" value="MATE_fam"/>
</dbReference>
<feature type="transmembrane region" description="Helical" evidence="13">
    <location>
        <begin position="416"/>
        <end position="438"/>
    </location>
</feature>
<evidence type="ECO:0000256" key="13">
    <source>
        <dbReference type="SAM" id="Phobius"/>
    </source>
</evidence>
<feature type="transmembrane region" description="Helical" evidence="13">
    <location>
        <begin position="384"/>
        <end position="404"/>
    </location>
</feature>
<comment type="similarity">
    <text evidence="3">Belongs to the multi antimicrobial extrusion (MATE) (TC 2.A.66.1) family.</text>
</comment>
<organism evidence="14 15">
    <name type="scientific">Clostridium baratii str. Sullivan</name>
    <dbReference type="NCBI Taxonomy" id="1415775"/>
    <lineage>
        <taxon>Bacteria</taxon>
        <taxon>Bacillati</taxon>
        <taxon>Bacillota</taxon>
        <taxon>Clostridia</taxon>
        <taxon>Eubacteriales</taxon>
        <taxon>Clostridiaceae</taxon>
        <taxon>Clostridium</taxon>
    </lineage>
</organism>
<dbReference type="GO" id="GO:0042910">
    <property type="term" value="F:xenobiotic transmembrane transporter activity"/>
    <property type="evidence" value="ECO:0007669"/>
    <property type="project" value="InterPro"/>
</dbReference>
<dbReference type="PANTHER" id="PTHR43298:SF2">
    <property type="entry name" value="FMN_FAD EXPORTER YEEO-RELATED"/>
    <property type="match status" value="1"/>
</dbReference>
<dbReference type="RefSeq" id="WP_039315489.1">
    <property type="nucleotide sequence ID" value="NZ_CP006905.1"/>
</dbReference>
<keyword evidence="8 13" id="KW-0812">Transmembrane</keyword>
<feature type="transmembrane region" description="Helical" evidence="13">
    <location>
        <begin position="195"/>
        <end position="215"/>
    </location>
</feature>
<dbReference type="OrthoDB" id="9776324at2"/>
<keyword evidence="7" id="KW-1003">Cell membrane</keyword>
<dbReference type="PIRSF" id="PIRSF006603">
    <property type="entry name" value="DinF"/>
    <property type="match status" value="1"/>
</dbReference>
<keyword evidence="9 13" id="KW-1133">Transmembrane helix</keyword>
<dbReference type="GO" id="GO:0005886">
    <property type="term" value="C:plasma membrane"/>
    <property type="evidence" value="ECO:0007669"/>
    <property type="project" value="UniProtKB-SubCell"/>
</dbReference>
<feature type="transmembrane region" description="Helical" evidence="13">
    <location>
        <begin position="133"/>
        <end position="158"/>
    </location>
</feature>
<evidence type="ECO:0000256" key="12">
    <source>
        <dbReference type="ARBA" id="ARBA00031636"/>
    </source>
</evidence>
<dbReference type="NCBIfam" id="TIGR00797">
    <property type="entry name" value="matE"/>
    <property type="match status" value="1"/>
</dbReference>
<comment type="function">
    <text evidence="1">Multidrug efflux pump.</text>
</comment>
<reference evidence="14 15" key="1">
    <citation type="journal article" date="2015" name="Infect. Genet. Evol.">
        <title>Genomic sequences of six botulinum neurotoxin-producing strains representing three clostridial species illustrate the mobility and diversity of botulinum neurotoxin genes.</title>
        <authorList>
            <person name="Smith T.J."/>
            <person name="Hill K.K."/>
            <person name="Xie G."/>
            <person name="Foley B.T."/>
            <person name="Williamson C.H."/>
            <person name="Foster J.T."/>
            <person name="Johnson S.L."/>
            <person name="Chertkov O."/>
            <person name="Teshima H."/>
            <person name="Gibbons H.S."/>
            <person name="Johnsky L.A."/>
            <person name="Karavis M.A."/>
            <person name="Smith L.A."/>
        </authorList>
    </citation>
    <scope>NUCLEOTIDE SEQUENCE [LARGE SCALE GENOMIC DNA]</scope>
    <source>
        <strain evidence="14 15">Sullivan</strain>
    </source>
</reference>
<evidence type="ECO:0000256" key="6">
    <source>
        <dbReference type="ARBA" id="ARBA00022449"/>
    </source>
</evidence>
<keyword evidence="10" id="KW-0406">Ion transport</keyword>
<evidence type="ECO:0000256" key="2">
    <source>
        <dbReference type="ARBA" id="ARBA00004651"/>
    </source>
</evidence>
<dbReference type="GO" id="GO:0006811">
    <property type="term" value="P:monoatomic ion transport"/>
    <property type="evidence" value="ECO:0007669"/>
    <property type="project" value="UniProtKB-KW"/>
</dbReference>
<feature type="transmembrane region" description="Helical" evidence="13">
    <location>
        <begin position="249"/>
        <end position="270"/>
    </location>
</feature>
<evidence type="ECO:0000313" key="15">
    <source>
        <dbReference type="Proteomes" id="UP000030635"/>
    </source>
</evidence>
<evidence type="ECO:0000256" key="3">
    <source>
        <dbReference type="ARBA" id="ARBA00010199"/>
    </source>
</evidence>
<evidence type="ECO:0000256" key="5">
    <source>
        <dbReference type="ARBA" id="ARBA00022448"/>
    </source>
</evidence>
<keyword evidence="5" id="KW-0813">Transport</keyword>
<feature type="transmembrane region" description="Helical" evidence="13">
    <location>
        <begin position="20"/>
        <end position="40"/>
    </location>
</feature>
<dbReference type="Proteomes" id="UP000030635">
    <property type="component" value="Chromosome"/>
</dbReference>
<gene>
    <name evidence="14" type="ORF">U729_2477</name>
</gene>
<accession>A0A0A7FUY0</accession>
<evidence type="ECO:0000256" key="8">
    <source>
        <dbReference type="ARBA" id="ARBA00022692"/>
    </source>
</evidence>
<evidence type="ECO:0000256" key="11">
    <source>
        <dbReference type="ARBA" id="ARBA00023136"/>
    </source>
</evidence>
<dbReference type="InterPro" id="IPR050222">
    <property type="entry name" value="MATE_MdtK"/>
</dbReference>
<evidence type="ECO:0000256" key="7">
    <source>
        <dbReference type="ARBA" id="ARBA00022475"/>
    </source>
</evidence>
<keyword evidence="6" id="KW-0050">Antiport</keyword>
<dbReference type="Pfam" id="PF01554">
    <property type="entry name" value="MatE"/>
    <property type="match status" value="2"/>
</dbReference>
<dbReference type="PANTHER" id="PTHR43298">
    <property type="entry name" value="MULTIDRUG RESISTANCE PROTEIN NORM-RELATED"/>
    <property type="match status" value="1"/>
</dbReference>
<keyword evidence="15" id="KW-1185">Reference proteome</keyword>
<feature type="transmembrane region" description="Helical" evidence="13">
    <location>
        <begin position="282"/>
        <end position="299"/>
    </location>
</feature>
<comment type="subcellular location">
    <subcellularLocation>
        <location evidence="2">Cell membrane</location>
        <topology evidence="2">Multi-pass membrane protein</topology>
    </subcellularLocation>
</comment>
<name>A0A0A7FUY0_9CLOT</name>
<dbReference type="AlphaFoldDB" id="A0A0A7FUY0"/>
<evidence type="ECO:0000256" key="1">
    <source>
        <dbReference type="ARBA" id="ARBA00003408"/>
    </source>
</evidence>
<dbReference type="GO" id="GO:0015297">
    <property type="term" value="F:antiporter activity"/>
    <property type="evidence" value="ECO:0007669"/>
    <property type="project" value="UniProtKB-KW"/>
</dbReference>
<dbReference type="HOGENOM" id="CLU_012893_5_0_9"/>
<protein>
    <recommendedName>
        <fullName evidence="4">Probable multidrug resistance protein NorM</fullName>
    </recommendedName>
    <alternativeName>
        <fullName evidence="12">Multidrug-efflux transporter</fullName>
    </alternativeName>
</protein>
<feature type="transmembrane region" description="Helical" evidence="13">
    <location>
        <begin position="320"/>
        <end position="344"/>
    </location>
</feature>
<feature type="transmembrane region" description="Helical" evidence="13">
    <location>
        <begin position="356"/>
        <end position="377"/>
    </location>
</feature>
<evidence type="ECO:0000256" key="10">
    <source>
        <dbReference type="ARBA" id="ARBA00023065"/>
    </source>
</evidence>
<dbReference type="STRING" id="1561.NPD11_560"/>
<feature type="transmembrane region" description="Helical" evidence="13">
    <location>
        <begin position="91"/>
        <end position="113"/>
    </location>
</feature>
<feature type="transmembrane region" description="Helical" evidence="13">
    <location>
        <begin position="46"/>
        <end position="70"/>
    </location>
</feature>
<evidence type="ECO:0000313" key="14">
    <source>
        <dbReference type="EMBL" id="AIY83373.1"/>
    </source>
</evidence>
<dbReference type="EMBL" id="CP006905">
    <property type="protein sequence ID" value="AIY83373.1"/>
    <property type="molecule type" value="Genomic_DNA"/>
</dbReference>
<sequence>MKNINLTEGDITKSLLKLSLPIIGTNFIQTAYGMIDMIWIGRLGSASVAAIGTATFFINLAMAISTLIVIGTGVKISHAIGRGDNEEAEIYIKNGVILSIILASVYTLFIFIFKTNLIEFYDLQKDVFNMAVNYLEISAVGILFMYLNSLLTTIFNSYGESKMPFLANTVGFLFNIILDPILIFGTSIIKPSGVIGAAVATLVSRIIVFIIFIIFSRKRLSFLTKGINLNYTKGIGVIKLGLPITMQRVIFTLISIMVAKIVSDFGATAIAVQKVGVQIESISYITIGGLQGAIAAFMGQNFGAKNKDRIKFGYYKSLKLTIIFGSFITLIFLIFPKQIFSIFLSEKEALDMGVTYMRVLAFSQIFMCAELLTVGAFNGIGKTYIAPIISITFTSLRIPCAIILSNPNLFGLNGIWMSISVSSLFKGVILVTLFLIGLRKLNFRDIGEAGI</sequence>
<feature type="transmembrane region" description="Helical" evidence="13">
    <location>
        <begin position="165"/>
        <end position="189"/>
    </location>
</feature>
<proteinExistence type="inferred from homology"/>
<dbReference type="CDD" id="cd13140">
    <property type="entry name" value="MATE_like_1"/>
    <property type="match status" value="1"/>
</dbReference>
<evidence type="ECO:0000256" key="4">
    <source>
        <dbReference type="ARBA" id="ARBA00020268"/>
    </source>
</evidence>
<dbReference type="eggNOG" id="COG0534">
    <property type="taxonomic scope" value="Bacteria"/>
</dbReference>
<evidence type="ECO:0000256" key="9">
    <source>
        <dbReference type="ARBA" id="ARBA00022989"/>
    </source>
</evidence>